<keyword evidence="1" id="KW-1133">Transmembrane helix</keyword>
<feature type="transmembrane region" description="Helical" evidence="1">
    <location>
        <begin position="85"/>
        <end position="102"/>
    </location>
</feature>
<dbReference type="Proteomes" id="UP000284731">
    <property type="component" value="Unassembled WGS sequence"/>
</dbReference>
<name>A0A412PFH8_9FIRM</name>
<protein>
    <submittedName>
        <fullName evidence="2">Uncharacterized protein</fullName>
    </submittedName>
</protein>
<dbReference type="AlphaFoldDB" id="A0A412PFH8"/>
<organism evidence="2 3">
    <name type="scientific">Solobacterium moorei</name>
    <dbReference type="NCBI Taxonomy" id="102148"/>
    <lineage>
        <taxon>Bacteria</taxon>
        <taxon>Bacillati</taxon>
        <taxon>Bacillota</taxon>
        <taxon>Erysipelotrichia</taxon>
        <taxon>Erysipelotrichales</taxon>
        <taxon>Erysipelotrichaceae</taxon>
        <taxon>Solobacterium</taxon>
    </lineage>
</organism>
<evidence type="ECO:0000256" key="1">
    <source>
        <dbReference type="SAM" id="Phobius"/>
    </source>
</evidence>
<dbReference type="RefSeq" id="WP_118764842.1">
    <property type="nucleotide sequence ID" value="NZ_CABJCF010000002.1"/>
</dbReference>
<sequence length="333" mass="37552">MTDTEKNASMICPKCGASLKIEAYNDNYDQIVCPYCDYKRIEPKRKSTAEQMEHEENIVYAKEKGYLRANDEIEEIKKNRTRKRIGISISVLLFAVIIFNFVKKMNRPKVDPFSYVTIDCSGIDGKGKCQMKLEDAKDDKGEIINTSKIKYQISKTDEFSNDDTFTVTAESDTYQLTEKSKVYTVSGLDEYLKNVDELSQDNIDLFVSEALAKQPDVTDSSDGATFNSVTAKKLIVMSADQTSTVYVISEINYTLQDGTNVSYYLSTYFKNVVLRKNSSGEYSVSHGESMYTGDMIHLVGSRFFIGYASQEAAESAARTNQTRDADYSAMDIK</sequence>
<keyword evidence="1" id="KW-0812">Transmembrane</keyword>
<proteinExistence type="predicted"/>
<accession>A0A412PFH8</accession>
<keyword evidence="1" id="KW-0472">Membrane</keyword>
<evidence type="ECO:0000313" key="2">
    <source>
        <dbReference type="EMBL" id="RGT56347.1"/>
    </source>
</evidence>
<evidence type="ECO:0000313" key="3">
    <source>
        <dbReference type="Proteomes" id="UP000284731"/>
    </source>
</evidence>
<reference evidence="2 3" key="1">
    <citation type="submission" date="2018-08" db="EMBL/GenBank/DDBJ databases">
        <title>A genome reference for cultivated species of the human gut microbiota.</title>
        <authorList>
            <person name="Zou Y."/>
            <person name="Xue W."/>
            <person name="Luo G."/>
        </authorList>
    </citation>
    <scope>NUCLEOTIDE SEQUENCE [LARGE SCALE GENOMIC DNA]</scope>
    <source>
        <strain evidence="2 3">AF18-46</strain>
    </source>
</reference>
<gene>
    <name evidence="2" type="ORF">DWX20_05955</name>
</gene>
<comment type="caution">
    <text evidence="2">The sequence shown here is derived from an EMBL/GenBank/DDBJ whole genome shotgun (WGS) entry which is preliminary data.</text>
</comment>
<dbReference type="EMBL" id="QRWX01000002">
    <property type="protein sequence ID" value="RGT56347.1"/>
    <property type="molecule type" value="Genomic_DNA"/>
</dbReference>